<gene>
    <name evidence="12 14" type="primary">murA</name>
    <name evidence="14" type="ORF">H1191_07995</name>
</gene>
<dbReference type="GO" id="GO:0005737">
    <property type="term" value="C:cytoplasm"/>
    <property type="evidence" value="ECO:0007669"/>
    <property type="project" value="UniProtKB-SubCell"/>
</dbReference>
<comment type="catalytic activity">
    <reaction evidence="11 12">
        <text>phosphoenolpyruvate + UDP-N-acetyl-alpha-D-glucosamine = UDP-N-acetyl-3-O-(1-carboxyvinyl)-alpha-D-glucosamine + phosphate</text>
        <dbReference type="Rhea" id="RHEA:18681"/>
        <dbReference type="ChEBI" id="CHEBI:43474"/>
        <dbReference type="ChEBI" id="CHEBI:57705"/>
        <dbReference type="ChEBI" id="CHEBI:58702"/>
        <dbReference type="ChEBI" id="CHEBI:68483"/>
        <dbReference type="EC" id="2.5.1.7"/>
    </reaction>
</comment>
<dbReference type="GO" id="GO:0009252">
    <property type="term" value="P:peptidoglycan biosynthetic process"/>
    <property type="evidence" value="ECO:0007669"/>
    <property type="project" value="UniProtKB-UniRule"/>
</dbReference>
<keyword evidence="8 12" id="KW-0131">Cell cycle</keyword>
<dbReference type="AlphaFoldDB" id="A0A7W1WQJ3"/>
<comment type="function">
    <text evidence="12">Cell wall formation. Adds enolpyruvyl to UDP-N-acetylglucosamine.</text>
</comment>
<keyword evidence="9 12" id="KW-0961">Cell wall biogenesis/degradation</keyword>
<dbReference type="HAMAP" id="MF_00111">
    <property type="entry name" value="MurA"/>
    <property type="match status" value="1"/>
</dbReference>
<dbReference type="Proteomes" id="UP000535491">
    <property type="component" value="Unassembled WGS sequence"/>
</dbReference>
<dbReference type="FunFam" id="3.65.10.10:FF:000001">
    <property type="entry name" value="UDP-N-acetylglucosamine 1-carboxyvinyltransferase"/>
    <property type="match status" value="1"/>
</dbReference>
<keyword evidence="4 12" id="KW-0132">Cell division</keyword>
<dbReference type="SUPFAM" id="SSF55205">
    <property type="entry name" value="EPT/RTPC-like"/>
    <property type="match status" value="1"/>
</dbReference>
<dbReference type="NCBIfam" id="TIGR01072">
    <property type="entry name" value="murA"/>
    <property type="match status" value="1"/>
</dbReference>
<comment type="pathway">
    <text evidence="2 12">Cell wall biogenesis; peptidoglycan biosynthesis.</text>
</comment>
<evidence type="ECO:0000256" key="3">
    <source>
        <dbReference type="ARBA" id="ARBA00022490"/>
    </source>
</evidence>
<dbReference type="GO" id="GO:0008760">
    <property type="term" value="F:UDP-N-acetylglucosamine 1-carboxyvinyltransferase activity"/>
    <property type="evidence" value="ECO:0007669"/>
    <property type="project" value="UniProtKB-UniRule"/>
</dbReference>
<keyword evidence="15" id="KW-1185">Reference proteome</keyword>
<comment type="subcellular location">
    <subcellularLocation>
        <location evidence="1 12">Cytoplasm</location>
    </subcellularLocation>
</comment>
<dbReference type="GO" id="GO:0071555">
    <property type="term" value="P:cell wall organization"/>
    <property type="evidence" value="ECO:0007669"/>
    <property type="project" value="UniProtKB-KW"/>
</dbReference>
<dbReference type="PANTHER" id="PTHR43783:SF1">
    <property type="entry name" value="UDP-N-ACETYLGLUCOSAMINE 1-CARBOXYVINYLTRANSFERASE"/>
    <property type="match status" value="1"/>
</dbReference>
<evidence type="ECO:0000256" key="6">
    <source>
        <dbReference type="ARBA" id="ARBA00022960"/>
    </source>
</evidence>
<dbReference type="PANTHER" id="PTHR43783">
    <property type="entry name" value="UDP-N-ACETYLGLUCOSAMINE 1-CARBOXYVINYLTRANSFERASE"/>
    <property type="match status" value="1"/>
</dbReference>
<feature type="binding site" evidence="12">
    <location>
        <position position="327"/>
    </location>
    <ligand>
        <name>UDP-N-acetyl-alpha-D-glucosamine</name>
        <dbReference type="ChEBI" id="CHEBI:57705"/>
    </ligand>
</feature>
<evidence type="ECO:0000256" key="9">
    <source>
        <dbReference type="ARBA" id="ARBA00023316"/>
    </source>
</evidence>
<dbReference type="Pfam" id="PF00275">
    <property type="entry name" value="EPSP_synthase"/>
    <property type="match status" value="1"/>
</dbReference>
<dbReference type="InterPro" id="IPR036968">
    <property type="entry name" value="Enolpyruvate_Tfrase_sf"/>
</dbReference>
<dbReference type="EC" id="2.5.1.7" evidence="12"/>
<keyword evidence="5 12" id="KW-0808">Transferase</keyword>
<reference evidence="14 15" key="1">
    <citation type="submission" date="2020-07" db="EMBL/GenBank/DDBJ databases">
        <authorList>
            <person name="Feng H."/>
        </authorList>
    </citation>
    <scope>NUCLEOTIDE SEQUENCE [LARGE SCALE GENOMIC DNA]</scope>
    <source>
        <strain evidence="15">s-10</strain>
    </source>
</reference>
<feature type="binding site" evidence="12">
    <location>
        <position position="92"/>
    </location>
    <ligand>
        <name>UDP-N-acetyl-alpha-D-glucosamine</name>
        <dbReference type="ChEBI" id="CHEBI:57705"/>
    </ligand>
</feature>
<feature type="binding site" evidence="12">
    <location>
        <position position="305"/>
    </location>
    <ligand>
        <name>UDP-N-acetyl-alpha-D-glucosamine</name>
        <dbReference type="ChEBI" id="CHEBI:57705"/>
    </ligand>
</feature>
<dbReference type="InterPro" id="IPR013792">
    <property type="entry name" value="RNA3'P_cycl/enolpyr_Trfase_a/b"/>
</dbReference>
<evidence type="ECO:0000256" key="10">
    <source>
        <dbReference type="ARBA" id="ARBA00038367"/>
    </source>
</evidence>
<evidence type="ECO:0000313" key="14">
    <source>
        <dbReference type="EMBL" id="MBA4494244.1"/>
    </source>
</evidence>
<organism evidence="14 15">
    <name type="scientific">Paenactinomyces guangxiensis</name>
    <dbReference type="NCBI Taxonomy" id="1490290"/>
    <lineage>
        <taxon>Bacteria</taxon>
        <taxon>Bacillati</taxon>
        <taxon>Bacillota</taxon>
        <taxon>Bacilli</taxon>
        <taxon>Bacillales</taxon>
        <taxon>Thermoactinomycetaceae</taxon>
        <taxon>Paenactinomyces</taxon>
    </lineage>
</organism>
<comment type="caution">
    <text evidence="12">Lacks conserved residue(s) required for the propagation of feature annotation.</text>
</comment>
<evidence type="ECO:0000256" key="11">
    <source>
        <dbReference type="ARBA" id="ARBA00047527"/>
    </source>
</evidence>
<dbReference type="GO" id="GO:0019277">
    <property type="term" value="P:UDP-N-acetylgalactosamine biosynthetic process"/>
    <property type="evidence" value="ECO:0007669"/>
    <property type="project" value="InterPro"/>
</dbReference>
<evidence type="ECO:0000256" key="7">
    <source>
        <dbReference type="ARBA" id="ARBA00022984"/>
    </source>
</evidence>
<dbReference type="NCBIfam" id="NF006873">
    <property type="entry name" value="PRK09369.1"/>
    <property type="match status" value="1"/>
</dbReference>
<dbReference type="Gene3D" id="3.65.10.10">
    <property type="entry name" value="Enolpyruvate transferase domain"/>
    <property type="match status" value="2"/>
</dbReference>
<keyword evidence="12" id="KW-0670">Pyruvate</keyword>
<feature type="modified residue" description="2-(S-cysteinyl)pyruvic acid O-phosphothioketal" evidence="12">
    <location>
        <position position="116"/>
    </location>
</feature>
<dbReference type="GO" id="GO:0008360">
    <property type="term" value="P:regulation of cell shape"/>
    <property type="evidence" value="ECO:0007669"/>
    <property type="project" value="UniProtKB-KW"/>
</dbReference>
<sequence length="421" mass="44824">MEHFVIKGGKPLSGSVRVQGAKNAALPILAATVLTEGVHEISDVPDLTDIAAMCSILEALGAKIKRTGTTIQVDTYSIQNTHIPDELMSQMRSSIFLMGPLLARLQQVSVTRPGGCAIGSRPIDIHLKGLARLGATIIEDDGVIHCSTSQLTGTEVQLDFPSVGATENVMMAAVLAEGQTIITNAAREPEIIDLQNFLNKMGAKIQGAGSSVILIKGVKKLKPVSHQIIPDRIVAGTLVAAVGATAGEAILEHVIPEHLSSVLGHLKRTGLQIEAEPGRLWVRGPARLKALEHVMTEPYPGFPTDMQPQMLTLLSLAEGTSRLTEKIFESRLKHVRELVRMGADLQVNSHMVIIHGVSKLSGTHVSATDLRAGAALAMAGLAAEGTTILSGVKHIDRGYAQLEKVFRQLGGEISRKETDSP</sequence>
<evidence type="ECO:0000256" key="2">
    <source>
        <dbReference type="ARBA" id="ARBA00004752"/>
    </source>
</evidence>
<protein>
    <recommendedName>
        <fullName evidence="12">UDP-N-acetylglucosamine 1-carboxyvinyltransferase</fullName>
        <ecNumber evidence="12">2.5.1.7</ecNumber>
    </recommendedName>
    <alternativeName>
        <fullName evidence="12">Enoylpyruvate transferase</fullName>
    </alternativeName>
    <alternativeName>
        <fullName evidence="12">UDP-N-acetylglucosamine enolpyruvyl transferase</fullName>
        <shortName evidence="12">EPT</shortName>
    </alternativeName>
</protein>
<dbReference type="InterPro" id="IPR005750">
    <property type="entry name" value="UDP_GlcNAc_COvinyl_MurA"/>
</dbReference>
<feature type="domain" description="Enolpyruvate transferase" evidence="13">
    <location>
        <begin position="7"/>
        <end position="404"/>
    </location>
</feature>
<dbReference type="UniPathway" id="UPA00219"/>
<evidence type="ECO:0000256" key="1">
    <source>
        <dbReference type="ARBA" id="ARBA00004496"/>
    </source>
</evidence>
<evidence type="ECO:0000259" key="13">
    <source>
        <dbReference type="Pfam" id="PF00275"/>
    </source>
</evidence>
<dbReference type="GO" id="GO:0051301">
    <property type="term" value="P:cell division"/>
    <property type="evidence" value="ECO:0007669"/>
    <property type="project" value="UniProtKB-KW"/>
</dbReference>
<comment type="caution">
    <text evidence="14">The sequence shown here is derived from an EMBL/GenBank/DDBJ whole genome shotgun (WGS) entry which is preliminary data.</text>
</comment>
<evidence type="ECO:0000256" key="8">
    <source>
        <dbReference type="ARBA" id="ARBA00023306"/>
    </source>
</evidence>
<keyword evidence="3 12" id="KW-0963">Cytoplasm</keyword>
<name>A0A7W1WQJ3_9BACL</name>
<evidence type="ECO:0000256" key="4">
    <source>
        <dbReference type="ARBA" id="ARBA00022618"/>
    </source>
</evidence>
<keyword evidence="7 12" id="KW-0573">Peptidoglycan synthesis</keyword>
<proteinExistence type="inferred from homology"/>
<evidence type="ECO:0000313" key="15">
    <source>
        <dbReference type="Proteomes" id="UP000535491"/>
    </source>
</evidence>
<evidence type="ECO:0000256" key="5">
    <source>
        <dbReference type="ARBA" id="ARBA00022679"/>
    </source>
</evidence>
<comment type="similarity">
    <text evidence="10 12">Belongs to the EPSP synthase family. MurA subfamily.</text>
</comment>
<feature type="active site" description="Proton donor" evidence="12">
    <location>
        <position position="116"/>
    </location>
</feature>
<dbReference type="InterPro" id="IPR050068">
    <property type="entry name" value="MurA_subfamily"/>
</dbReference>
<dbReference type="EMBL" id="JACEIQ010000006">
    <property type="protein sequence ID" value="MBA4494244.1"/>
    <property type="molecule type" value="Genomic_DNA"/>
</dbReference>
<keyword evidence="6 12" id="KW-0133">Cell shape</keyword>
<dbReference type="CDD" id="cd01555">
    <property type="entry name" value="UdpNAET"/>
    <property type="match status" value="1"/>
</dbReference>
<feature type="binding site" evidence="12">
    <location>
        <begin position="22"/>
        <end position="23"/>
    </location>
    <ligand>
        <name>phosphoenolpyruvate</name>
        <dbReference type="ChEBI" id="CHEBI:58702"/>
    </ligand>
</feature>
<dbReference type="InterPro" id="IPR001986">
    <property type="entry name" value="Enolpyruvate_Tfrase_dom"/>
</dbReference>
<evidence type="ECO:0000256" key="12">
    <source>
        <dbReference type="HAMAP-Rule" id="MF_00111"/>
    </source>
</evidence>
<accession>A0A7W1WQJ3</accession>
<dbReference type="RefSeq" id="WP_181751487.1">
    <property type="nucleotide sequence ID" value="NZ_JACEIQ010000006.1"/>
</dbReference>